<feature type="region of interest" description="Disordered" evidence="1">
    <location>
        <begin position="280"/>
        <end position="300"/>
    </location>
</feature>
<protein>
    <submittedName>
        <fullName evidence="2">Uncharacterized protein</fullName>
    </submittedName>
</protein>
<dbReference type="HOGENOM" id="CLU_929024_0_0_1"/>
<feature type="compositionally biased region" description="Low complexity" evidence="1">
    <location>
        <begin position="285"/>
        <end position="294"/>
    </location>
</feature>
<accession>B8LDP7</accession>
<sequence>MRSLGAAAAFAVEGEGGDGKGRVRGLSVGEEFGALAAMAVEPMIVPLSDVISVDQEVPSSSSRSRTSSVGSDFFSSQASDTGSSTPLSPPPPSNSLHGKSALYRIFLHTSSNGYIEFSFDNPNSHDILMAYLAAHLKPNQIPHKTENNAPVGGALQTMVLTPSKTEHRAPSSLSSTPRLLRTNSSSSCTLEKLQTKIINQRLQQESTPLEKVKENVASWMSSIVDCACCQDTTVAPDPDDKSTIEGRHSMKSSGIYANSIGKHNVSPASAKLKSRGIGGLSFEESSMGTSGSGSPKLTVE</sequence>
<name>B8LDP7_THAPS</name>
<dbReference type="EMBL" id="DS999421">
    <property type="protein sequence ID" value="EED86474.1"/>
    <property type="molecule type" value="Genomic_DNA"/>
</dbReference>
<dbReference type="GeneID" id="7451819"/>
<evidence type="ECO:0000313" key="2">
    <source>
        <dbReference type="EMBL" id="EED86474.1"/>
    </source>
</evidence>
<evidence type="ECO:0000313" key="3">
    <source>
        <dbReference type="Proteomes" id="UP000001449"/>
    </source>
</evidence>
<organism evidence="2 3">
    <name type="scientific">Thalassiosira pseudonana</name>
    <name type="common">Marine diatom</name>
    <name type="synonym">Cyclotella nana</name>
    <dbReference type="NCBI Taxonomy" id="35128"/>
    <lineage>
        <taxon>Eukaryota</taxon>
        <taxon>Sar</taxon>
        <taxon>Stramenopiles</taxon>
        <taxon>Ochrophyta</taxon>
        <taxon>Bacillariophyta</taxon>
        <taxon>Coscinodiscophyceae</taxon>
        <taxon>Thalassiosirophycidae</taxon>
        <taxon>Thalassiosirales</taxon>
        <taxon>Thalassiosiraceae</taxon>
        <taxon>Thalassiosira</taxon>
    </lineage>
</organism>
<evidence type="ECO:0000256" key="1">
    <source>
        <dbReference type="SAM" id="MobiDB-lite"/>
    </source>
</evidence>
<feature type="region of interest" description="Disordered" evidence="1">
    <location>
        <begin position="56"/>
        <end position="95"/>
    </location>
</feature>
<dbReference type="RefSeq" id="XP_002297149.1">
    <property type="nucleotide sequence ID" value="XM_002297113.1"/>
</dbReference>
<dbReference type="Proteomes" id="UP000001449">
    <property type="component" value="Unassembled WGS sequence"/>
</dbReference>
<feature type="compositionally biased region" description="Polar residues" evidence="1">
    <location>
        <begin position="69"/>
        <end position="82"/>
    </location>
</feature>
<proteinExistence type="predicted"/>
<keyword evidence="3" id="KW-1185">Reference proteome</keyword>
<dbReference type="AlphaFoldDB" id="B8LDP7"/>
<dbReference type="PaxDb" id="35128-Thaps25528"/>
<gene>
    <name evidence="2" type="ORF">THAPSDRAFT_25528</name>
</gene>
<reference evidence="2 3" key="2">
    <citation type="journal article" date="2008" name="Nature">
        <title>The Phaeodactylum genome reveals the evolutionary history of diatom genomes.</title>
        <authorList>
            <person name="Bowler C."/>
            <person name="Allen A.E."/>
            <person name="Badger J.H."/>
            <person name="Grimwood J."/>
            <person name="Jabbari K."/>
            <person name="Kuo A."/>
            <person name="Maheswari U."/>
            <person name="Martens C."/>
            <person name="Maumus F."/>
            <person name="Otillar R.P."/>
            <person name="Rayko E."/>
            <person name="Salamov A."/>
            <person name="Vandepoele K."/>
            <person name="Beszteri B."/>
            <person name="Gruber A."/>
            <person name="Heijde M."/>
            <person name="Katinka M."/>
            <person name="Mock T."/>
            <person name="Valentin K."/>
            <person name="Verret F."/>
            <person name="Berges J.A."/>
            <person name="Brownlee C."/>
            <person name="Cadoret J.P."/>
            <person name="Chiovitti A."/>
            <person name="Choi C.J."/>
            <person name="Coesel S."/>
            <person name="De Martino A."/>
            <person name="Detter J.C."/>
            <person name="Durkin C."/>
            <person name="Falciatore A."/>
            <person name="Fournet J."/>
            <person name="Haruta M."/>
            <person name="Huysman M.J."/>
            <person name="Jenkins B.D."/>
            <person name="Jiroutova K."/>
            <person name="Jorgensen R.E."/>
            <person name="Joubert Y."/>
            <person name="Kaplan A."/>
            <person name="Kroger N."/>
            <person name="Kroth P.G."/>
            <person name="La Roche J."/>
            <person name="Lindquist E."/>
            <person name="Lommer M."/>
            <person name="Martin-Jezequel V."/>
            <person name="Lopez P.J."/>
            <person name="Lucas S."/>
            <person name="Mangogna M."/>
            <person name="McGinnis K."/>
            <person name="Medlin L.K."/>
            <person name="Montsant A."/>
            <person name="Oudot-Le Secq M.P."/>
            <person name="Napoli C."/>
            <person name="Obornik M."/>
            <person name="Parker M.S."/>
            <person name="Petit J.L."/>
            <person name="Porcel B.M."/>
            <person name="Poulsen N."/>
            <person name="Robison M."/>
            <person name="Rychlewski L."/>
            <person name="Rynearson T.A."/>
            <person name="Schmutz J."/>
            <person name="Shapiro H."/>
            <person name="Siaut M."/>
            <person name="Stanley M."/>
            <person name="Sussman M.R."/>
            <person name="Taylor A.R."/>
            <person name="Vardi A."/>
            <person name="von Dassow P."/>
            <person name="Vyverman W."/>
            <person name="Willis A."/>
            <person name="Wyrwicz L.S."/>
            <person name="Rokhsar D.S."/>
            <person name="Weissenbach J."/>
            <person name="Armbrust E.V."/>
            <person name="Green B.R."/>
            <person name="Van de Peer Y."/>
            <person name="Grigoriev I.V."/>
        </authorList>
    </citation>
    <scope>NUCLEOTIDE SEQUENCE [LARGE SCALE GENOMIC DNA]</scope>
    <source>
        <strain evidence="2 3">CCMP1335</strain>
    </source>
</reference>
<dbReference type="KEGG" id="tps:THAPSDRAFT_25528"/>
<feature type="compositionally biased region" description="Low complexity" evidence="1">
    <location>
        <begin position="59"/>
        <end position="68"/>
    </location>
</feature>
<dbReference type="InParanoid" id="B8LDP7"/>
<feature type="region of interest" description="Disordered" evidence="1">
    <location>
        <begin position="166"/>
        <end position="185"/>
    </location>
</feature>
<feature type="compositionally biased region" description="Low complexity" evidence="1">
    <location>
        <begin position="170"/>
        <end position="185"/>
    </location>
</feature>
<reference evidence="2 3" key="1">
    <citation type="journal article" date="2004" name="Science">
        <title>The genome of the diatom Thalassiosira pseudonana: ecology, evolution, and metabolism.</title>
        <authorList>
            <person name="Armbrust E.V."/>
            <person name="Berges J.A."/>
            <person name="Bowler C."/>
            <person name="Green B.R."/>
            <person name="Martinez D."/>
            <person name="Putnam N.H."/>
            <person name="Zhou S."/>
            <person name="Allen A.E."/>
            <person name="Apt K.E."/>
            <person name="Bechner M."/>
            <person name="Brzezinski M.A."/>
            <person name="Chaal B.K."/>
            <person name="Chiovitti A."/>
            <person name="Davis A.K."/>
            <person name="Demarest M.S."/>
            <person name="Detter J.C."/>
            <person name="Glavina T."/>
            <person name="Goodstein D."/>
            <person name="Hadi M.Z."/>
            <person name="Hellsten U."/>
            <person name="Hildebrand M."/>
            <person name="Jenkins B.D."/>
            <person name="Jurka J."/>
            <person name="Kapitonov V.V."/>
            <person name="Kroger N."/>
            <person name="Lau W.W."/>
            <person name="Lane T.W."/>
            <person name="Larimer F.W."/>
            <person name="Lippmeier J.C."/>
            <person name="Lucas S."/>
            <person name="Medina M."/>
            <person name="Montsant A."/>
            <person name="Obornik M."/>
            <person name="Parker M.S."/>
            <person name="Palenik B."/>
            <person name="Pazour G.J."/>
            <person name="Richardson P.M."/>
            <person name="Rynearson T.A."/>
            <person name="Saito M.A."/>
            <person name="Schwartz D.C."/>
            <person name="Thamatrakoln K."/>
            <person name="Valentin K."/>
            <person name="Vardi A."/>
            <person name="Wilkerson F.P."/>
            <person name="Rokhsar D.S."/>
        </authorList>
    </citation>
    <scope>NUCLEOTIDE SEQUENCE [LARGE SCALE GENOMIC DNA]</scope>
    <source>
        <strain evidence="2 3">CCMP1335</strain>
    </source>
</reference>